<sequence length="104" mass="12572">MDWQGEYPFPPPPSLAPYTWWWPLFDTHIFDKDPYFVLSTYQADNLVDELRGFFSKIWSWTATPFSSLSTWLYTIWENVKVWIDWAINQVVGVFEWIWEKIQGT</sequence>
<evidence type="ECO:0000313" key="1">
    <source>
        <dbReference type="EMBL" id="GAJ03753.1"/>
    </source>
</evidence>
<name>X1TEK9_9ZZZZ</name>
<organism evidence="1">
    <name type="scientific">marine sediment metagenome</name>
    <dbReference type="NCBI Taxonomy" id="412755"/>
    <lineage>
        <taxon>unclassified sequences</taxon>
        <taxon>metagenomes</taxon>
        <taxon>ecological metagenomes</taxon>
    </lineage>
</organism>
<comment type="caution">
    <text evidence="1">The sequence shown here is derived from an EMBL/GenBank/DDBJ whole genome shotgun (WGS) entry which is preliminary data.</text>
</comment>
<reference evidence="1" key="1">
    <citation type="journal article" date="2014" name="Front. Microbiol.">
        <title>High frequency of phylogenetically diverse reductive dehalogenase-homologous genes in deep subseafloor sedimentary metagenomes.</title>
        <authorList>
            <person name="Kawai M."/>
            <person name="Futagami T."/>
            <person name="Toyoda A."/>
            <person name="Takaki Y."/>
            <person name="Nishi S."/>
            <person name="Hori S."/>
            <person name="Arai W."/>
            <person name="Tsubouchi T."/>
            <person name="Morono Y."/>
            <person name="Uchiyama I."/>
            <person name="Ito T."/>
            <person name="Fujiyama A."/>
            <person name="Inagaki F."/>
            <person name="Takami H."/>
        </authorList>
    </citation>
    <scope>NUCLEOTIDE SEQUENCE</scope>
    <source>
        <strain evidence="1">Expedition CK06-06</strain>
    </source>
</reference>
<dbReference type="AlphaFoldDB" id="X1TEK9"/>
<proteinExistence type="predicted"/>
<accession>X1TEK9</accession>
<protein>
    <submittedName>
        <fullName evidence="1">Uncharacterized protein</fullName>
    </submittedName>
</protein>
<dbReference type="EMBL" id="BARW01034155">
    <property type="protein sequence ID" value="GAJ03753.1"/>
    <property type="molecule type" value="Genomic_DNA"/>
</dbReference>
<feature type="non-terminal residue" evidence="1">
    <location>
        <position position="104"/>
    </location>
</feature>
<gene>
    <name evidence="1" type="ORF">S12H4_53606</name>
</gene>